<dbReference type="EMBL" id="CP022521">
    <property type="protein sequence ID" value="ASO18902.1"/>
    <property type="molecule type" value="Genomic_DNA"/>
</dbReference>
<dbReference type="AlphaFoldDB" id="A0A221VZF2"/>
<proteinExistence type="predicted"/>
<dbReference type="Proteomes" id="UP000204221">
    <property type="component" value="Chromosome"/>
</dbReference>
<protein>
    <recommendedName>
        <fullName evidence="4">Beta-ketoacyl synthase N-terminal domain-containing protein</fullName>
    </recommendedName>
</protein>
<reference evidence="2 3" key="1">
    <citation type="submission" date="2017-07" db="EMBL/GenBank/DDBJ databases">
        <title>Complete genome sequence of Actinoalloteichus hoggarensis DSM 45943, type strain of Actinoalloteichus hoggarensis.</title>
        <authorList>
            <person name="Ruckert C."/>
            <person name="Nouioui I."/>
            <person name="Willmese J."/>
            <person name="van Wezel G."/>
            <person name="Klenk H.-P."/>
            <person name="Kalinowski J."/>
            <person name="Zotchev S.B."/>
        </authorList>
    </citation>
    <scope>NUCLEOTIDE SEQUENCE [LARGE SCALE GENOMIC DNA]</scope>
    <source>
        <strain evidence="2 3">DSM 45943</strain>
    </source>
</reference>
<organism evidence="2 3">
    <name type="scientific">Actinoalloteichus hoggarensis</name>
    <dbReference type="NCBI Taxonomy" id="1470176"/>
    <lineage>
        <taxon>Bacteria</taxon>
        <taxon>Bacillati</taxon>
        <taxon>Actinomycetota</taxon>
        <taxon>Actinomycetes</taxon>
        <taxon>Pseudonocardiales</taxon>
        <taxon>Pseudonocardiaceae</taxon>
        <taxon>Actinoalloteichus</taxon>
    </lineage>
</organism>
<dbReference type="RefSeq" id="WP_093940512.1">
    <property type="nucleotide sequence ID" value="NZ_CP022521.1"/>
</dbReference>
<feature type="region of interest" description="Disordered" evidence="1">
    <location>
        <begin position="210"/>
        <end position="294"/>
    </location>
</feature>
<keyword evidence="3" id="KW-1185">Reference proteome</keyword>
<dbReference type="SUPFAM" id="SSF53901">
    <property type="entry name" value="Thiolase-like"/>
    <property type="match status" value="1"/>
</dbReference>
<evidence type="ECO:0000313" key="3">
    <source>
        <dbReference type="Proteomes" id="UP000204221"/>
    </source>
</evidence>
<accession>A0A221VZF2</accession>
<dbReference type="InterPro" id="IPR016039">
    <property type="entry name" value="Thiolase-like"/>
</dbReference>
<dbReference type="KEGG" id="ahg:AHOG_06250"/>
<feature type="compositionally biased region" description="Low complexity" evidence="1">
    <location>
        <begin position="210"/>
        <end position="220"/>
    </location>
</feature>
<dbReference type="Gene3D" id="3.40.47.10">
    <property type="match status" value="1"/>
</dbReference>
<gene>
    <name evidence="2" type="ORF">AHOG_06250</name>
</gene>
<evidence type="ECO:0000313" key="2">
    <source>
        <dbReference type="EMBL" id="ASO18902.1"/>
    </source>
</evidence>
<dbReference type="GO" id="GO:0016746">
    <property type="term" value="F:acyltransferase activity"/>
    <property type="evidence" value="ECO:0007669"/>
    <property type="project" value="InterPro"/>
</dbReference>
<evidence type="ECO:0008006" key="4">
    <source>
        <dbReference type="Google" id="ProtNLM"/>
    </source>
</evidence>
<sequence>MIAEGDADVAASSTGWSGSLEVVGASCLLPWGEAAAGLPGAAGRALPALPGFAMSRFSPLVVATARLLLTAESGASIGGGTTGIVLATLFGDSTTVDQHTRRQLRGLPHNPLFFYESVHSACVGMISIEYGISGPISCLSLRREFTVEALAAADLLLEDDAVERVVLIGAELAPTERTSAVHRRWAAEGHREPLPVDDVGVALLVRRPAADGSTASASSTRSDEGSPGSRASRGAPERPATADPGLPVPTDSQRDRLGHLAGLAAIHSALDRVHTADPTGPLLVRSTSESRRHP</sequence>
<name>A0A221VZF2_9PSEU</name>
<evidence type="ECO:0000256" key="1">
    <source>
        <dbReference type="SAM" id="MobiDB-lite"/>
    </source>
</evidence>